<reference evidence="2" key="2">
    <citation type="journal article" date="2021" name="PeerJ">
        <title>Extensive microbial diversity within the chicken gut microbiome revealed by metagenomics and culture.</title>
        <authorList>
            <person name="Gilroy R."/>
            <person name="Ravi A."/>
            <person name="Getino M."/>
            <person name="Pursley I."/>
            <person name="Horton D.L."/>
            <person name="Alikhan N.F."/>
            <person name="Baker D."/>
            <person name="Gharbi K."/>
            <person name="Hall N."/>
            <person name="Watson M."/>
            <person name="Adriaenssens E.M."/>
            <person name="Foster-Nyarko E."/>
            <person name="Jarju S."/>
            <person name="Secka A."/>
            <person name="Antonio M."/>
            <person name="Oren A."/>
            <person name="Chaudhuri R.R."/>
            <person name="La Ragione R."/>
            <person name="Hildebrand F."/>
            <person name="Pallen M.J."/>
        </authorList>
    </citation>
    <scope>NUCLEOTIDE SEQUENCE</scope>
    <source>
        <strain evidence="2">ChiHjej9B8-7071</strain>
    </source>
</reference>
<feature type="domain" description="TRAM" evidence="1">
    <location>
        <begin position="1"/>
        <end position="56"/>
    </location>
</feature>
<protein>
    <submittedName>
        <fullName evidence="2">TRAM domain-containing protein</fullName>
    </submittedName>
</protein>
<evidence type="ECO:0000259" key="1">
    <source>
        <dbReference type="PROSITE" id="PS50926"/>
    </source>
</evidence>
<sequence length="60" mass="6612">KTVKILVDGEEDGVLTGRTEGGRLVRFAGDPKWIGQFMDVEITGHNTWSLEGKPTQASPW</sequence>
<proteinExistence type="predicted"/>
<dbReference type="Gene3D" id="2.40.50.140">
    <property type="entry name" value="Nucleic acid-binding proteins"/>
    <property type="match status" value="1"/>
</dbReference>
<organism evidence="2 3">
    <name type="scientific">Candidatus Avoscillospira stercoripullorum</name>
    <dbReference type="NCBI Taxonomy" id="2840709"/>
    <lineage>
        <taxon>Bacteria</taxon>
        <taxon>Bacillati</taxon>
        <taxon>Bacillota</taxon>
        <taxon>Clostridia</taxon>
        <taxon>Eubacteriales</taxon>
        <taxon>Oscillospiraceae</taxon>
        <taxon>Oscillospiraceae incertae sedis</taxon>
        <taxon>Candidatus Avoscillospira</taxon>
    </lineage>
</organism>
<evidence type="ECO:0000313" key="3">
    <source>
        <dbReference type="Proteomes" id="UP000824258"/>
    </source>
</evidence>
<name>A0A9D1D633_9FIRM</name>
<dbReference type="PROSITE" id="PS50926">
    <property type="entry name" value="TRAM"/>
    <property type="match status" value="1"/>
</dbReference>
<accession>A0A9D1D633</accession>
<dbReference type="EMBL" id="DVGD01000035">
    <property type="protein sequence ID" value="HIR08996.1"/>
    <property type="molecule type" value="Genomic_DNA"/>
</dbReference>
<dbReference type="InterPro" id="IPR012340">
    <property type="entry name" value="NA-bd_OB-fold"/>
</dbReference>
<dbReference type="Pfam" id="PF01938">
    <property type="entry name" value="TRAM"/>
    <property type="match status" value="1"/>
</dbReference>
<feature type="non-terminal residue" evidence="2">
    <location>
        <position position="1"/>
    </location>
</feature>
<dbReference type="AlphaFoldDB" id="A0A9D1D633"/>
<dbReference type="InterPro" id="IPR002792">
    <property type="entry name" value="TRAM_dom"/>
</dbReference>
<evidence type="ECO:0000313" key="2">
    <source>
        <dbReference type="EMBL" id="HIR08996.1"/>
    </source>
</evidence>
<gene>
    <name evidence="2" type="ORF">IAA70_01185</name>
</gene>
<reference evidence="2" key="1">
    <citation type="submission" date="2020-10" db="EMBL/GenBank/DDBJ databases">
        <authorList>
            <person name="Gilroy R."/>
        </authorList>
    </citation>
    <scope>NUCLEOTIDE SEQUENCE</scope>
    <source>
        <strain evidence="2">ChiHjej9B8-7071</strain>
    </source>
</reference>
<comment type="caution">
    <text evidence="2">The sequence shown here is derived from an EMBL/GenBank/DDBJ whole genome shotgun (WGS) entry which is preliminary data.</text>
</comment>
<dbReference type="Proteomes" id="UP000824258">
    <property type="component" value="Unassembled WGS sequence"/>
</dbReference>